<evidence type="ECO:0000313" key="2">
    <source>
        <dbReference type="EMBL" id="EDM62219.1"/>
    </source>
</evidence>
<evidence type="ECO:0000313" key="3">
    <source>
        <dbReference type="Proteomes" id="UP000004016"/>
    </source>
</evidence>
<proteinExistence type="inferred from homology"/>
<dbReference type="PANTHER" id="PTHR34297">
    <property type="entry name" value="HYPOTHETICAL CYTOSOLIC PROTEIN-RELATED"/>
    <property type="match status" value="1"/>
</dbReference>
<dbReference type="Pfam" id="PF03780">
    <property type="entry name" value="Asp23"/>
    <property type="match status" value="1"/>
</dbReference>
<gene>
    <name evidence="2" type="ORF">DORLON_02469</name>
</gene>
<organism evidence="2 3">
    <name type="scientific">Dorea longicatena DSM 13814</name>
    <dbReference type="NCBI Taxonomy" id="411462"/>
    <lineage>
        <taxon>Bacteria</taxon>
        <taxon>Bacillati</taxon>
        <taxon>Bacillota</taxon>
        <taxon>Clostridia</taxon>
        <taxon>Lachnospirales</taxon>
        <taxon>Lachnospiraceae</taxon>
        <taxon>Dorea</taxon>
    </lineage>
</organism>
<dbReference type="PANTHER" id="PTHR34297:SF2">
    <property type="entry name" value="ASP23_GLS24 FAMILY ENVELOPE STRESS RESPONSE PROTEIN"/>
    <property type="match status" value="1"/>
</dbReference>
<reference evidence="2 3" key="2">
    <citation type="submission" date="2007-04" db="EMBL/GenBank/DDBJ databases">
        <title>Draft genome sequence of Dorea longicatena (DSM 13814).</title>
        <authorList>
            <person name="Sudarsanam P."/>
            <person name="Ley R."/>
            <person name="Guruge J."/>
            <person name="Turnbaugh P.J."/>
            <person name="Mahowald M."/>
            <person name="Liep D."/>
            <person name="Gordon J."/>
        </authorList>
    </citation>
    <scope>NUCLEOTIDE SEQUENCE [LARGE SCALE GENOMIC DNA]</scope>
    <source>
        <strain evidence="2 3">DSM 13814</strain>
    </source>
</reference>
<dbReference type="AlphaFoldDB" id="A6BJH4"/>
<dbReference type="HOGENOM" id="CLU_113198_2_2_9"/>
<dbReference type="eggNOG" id="COG1302">
    <property type="taxonomic scope" value="Bacteria"/>
</dbReference>
<protein>
    <recommendedName>
        <fullName evidence="4">Asp23/Gls24 family envelope stress response protein</fullName>
    </recommendedName>
</protein>
<comment type="similarity">
    <text evidence="1">Belongs to the asp23 family.</text>
</comment>
<dbReference type="EMBL" id="AAXB02000016">
    <property type="protein sequence ID" value="EDM62219.1"/>
    <property type="molecule type" value="Genomic_DNA"/>
</dbReference>
<evidence type="ECO:0008006" key="4">
    <source>
        <dbReference type="Google" id="ProtNLM"/>
    </source>
</evidence>
<accession>A6BJH4</accession>
<dbReference type="InterPro" id="IPR005531">
    <property type="entry name" value="Asp23"/>
</dbReference>
<comment type="caution">
    <text evidence="2">The sequence shown here is derived from an EMBL/GenBank/DDBJ whole genome shotgun (WGS) entry which is preliminary data.</text>
</comment>
<reference evidence="2 3" key="1">
    <citation type="submission" date="2007-03" db="EMBL/GenBank/DDBJ databases">
        <authorList>
            <person name="Fulton L."/>
            <person name="Clifton S."/>
            <person name="Fulton B."/>
            <person name="Xu J."/>
            <person name="Minx P."/>
            <person name="Pepin K.H."/>
            <person name="Johnson M."/>
            <person name="Thiruvilangam P."/>
            <person name="Bhonagiri V."/>
            <person name="Nash W.E."/>
            <person name="Mardis E.R."/>
            <person name="Wilson R.K."/>
        </authorList>
    </citation>
    <scope>NUCLEOTIDE SEQUENCE [LARGE SCALE GENOMIC DNA]</scope>
    <source>
        <strain evidence="2 3">DSM 13814</strain>
    </source>
</reference>
<sequence>MKEVEVLAMKGCMSTDLGIITIDPEVIAKYAGTVAVECFGIVGMAAVNMKDGLVHLLKKESLTRGIHVNISDDNHISIDFHIIVAYGVSISAVTDNLISDVKYRVEEFSGMQVDKINVYIEGVRVID</sequence>
<evidence type="ECO:0000256" key="1">
    <source>
        <dbReference type="ARBA" id="ARBA00005721"/>
    </source>
</evidence>
<name>A6BJH4_9FIRM</name>
<dbReference type="Proteomes" id="UP000004016">
    <property type="component" value="Unassembled WGS sequence"/>
</dbReference>